<comment type="caution">
    <text evidence="3">The sequence shown here is derived from an EMBL/GenBank/DDBJ whole genome shotgun (WGS) entry which is preliminary data.</text>
</comment>
<keyword evidence="4" id="KW-1185">Reference proteome</keyword>
<dbReference type="InterPro" id="IPR017853">
    <property type="entry name" value="GH"/>
</dbReference>
<dbReference type="InterPro" id="IPR013785">
    <property type="entry name" value="Aldolase_TIM"/>
</dbReference>
<dbReference type="Pfam" id="PF05913">
    <property type="entry name" value="MupG_C"/>
    <property type="match status" value="1"/>
</dbReference>
<evidence type="ECO:0000259" key="2">
    <source>
        <dbReference type="Pfam" id="PF19200"/>
    </source>
</evidence>
<evidence type="ECO:0000313" key="4">
    <source>
        <dbReference type="Proteomes" id="UP000580568"/>
    </source>
</evidence>
<dbReference type="AlphaFoldDB" id="A0A6V8S9S7"/>
<dbReference type="SUPFAM" id="SSF51445">
    <property type="entry name" value="(Trans)glycosidases"/>
    <property type="match status" value="1"/>
</dbReference>
<feature type="domain" description="6-phospho-N-acetylmuramidase N-terminal" evidence="2">
    <location>
        <begin position="4"/>
        <end position="234"/>
    </location>
</feature>
<dbReference type="EMBL" id="BLZR01000001">
    <property type="protein sequence ID" value="GFP74017.1"/>
    <property type="molecule type" value="Genomic_DNA"/>
</dbReference>
<organism evidence="3 4">
    <name type="scientific">Clostridium fungisolvens</name>
    <dbReference type="NCBI Taxonomy" id="1604897"/>
    <lineage>
        <taxon>Bacteria</taxon>
        <taxon>Bacillati</taxon>
        <taxon>Bacillota</taxon>
        <taxon>Clostridia</taxon>
        <taxon>Eubacteriales</taxon>
        <taxon>Clostridiaceae</taxon>
        <taxon>Clostridium</taxon>
    </lineage>
</organism>
<dbReference type="Gene3D" id="2.40.100.10">
    <property type="entry name" value="Cyclophilin-like"/>
    <property type="match status" value="1"/>
</dbReference>
<evidence type="ECO:0000259" key="1">
    <source>
        <dbReference type="Pfam" id="PF05913"/>
    </source>
</evidence>
<sequence>MGKGISVFLGMEYSLDNILHNIRLSKENGFDRIFTSFHIPEANYDIVLGQFSEVSKLAHNLNMKIIADISPNAYKFLKIDEDELARVKDLGVDVLRLDFGYSEEFIANLSRNNFGLKVEINASTVTDRFFDELEKYSPNYKNIQACHNYYPRKNTGISETLLVRKNQLLRRYGIRISAFIPSLSGKRGPIYEGLPTLEVHRHLSPYTSARHLIALGVDDIFFGDGNPTKDEIISVGSIKDIGIELRAVVSVRDYITERYMKFPCYTNRADCAEDVVRAVESRSLLINSEIIKADNCVNREKGSITLDNEGYMRYMGELQITKKALPKDDRINVIGKVLKEDLFLLDYINEETSFYFKIINN</sequence>
<dbReference type="InterPro" id="IPR008589">
    <property type="entry name" value="MupG"/>
</dbReference>
<protein>
    <recommendedName>
        <fullName evidence="5">DUF871 domain-containing protein</fullName>
    </recommendedName>
</protein>
<dbReference type="Pfam" id="PF19200">
    <property type="entry name" value="MupG_N"/>
    <property type="match status" value="1"/>
</dbReference>
<dbReference type="Gene3D" id="3.20.20.70">
    <property type="entry name" value="Aldolase class I"/>
    <property type="match status" value="1"/>
</dbReference>
<dbReference type="InterPro" id="IPR043797">
    <property type="entry name" value="MupG_N"/>
</dbReference>
<dbReference type="SUPFAM" id="SSF50891">
    <property type="entry name" value="Cyclophilin-like"/>
    <property type="match status" value="1"/>
</dbReference>
<gene>
    <name evidence="3" type="ORF">bsdtw1_00054</name>
</gene>
<dbReference type="RefSeq" id="WP_183275608.1">
    <property type="nucleotide sequence ID" value="NZ_BLZR01000001.1"/>
</dbReference>
<proteinExistence type="predicted"/>
<name>A0A6V8S9S7_9CLOT</name>
<dbReference type="PANTHER" id="PTHR38435">
    <property type="match status" value="1"/>
</dbReference>
<dbReference type="InterPro" id="IPR029000">
    <property type="entry name" value="Cyclophilin-like_dom_sf"/>
</dbReference>
<evidence type="ECO:0008006" key="5">
    <source>
        <dbReference type="Google" id="ProtNLM"/>
    </source>
</evidence>
<evidence type="ECO:0000313" key="3">
    <source>
        <dbReference type="EMBL" id="GFP74017.1"/>
    </source>
</evidence>
<accession>A0A6V8S9S7</accession>
<dbReference type="Proteomes" id="UP000580568">
    <property type="component" value="Unassembled WGS sequence"/>
</dbReference>
<reference evidence="3 4" key="1">
    <citation type="submission" date="2020-07" db="EMBL/GenBank/DDBJ databases">
        <title>A new beta-1,3-glucan-decomposing anaerobic bacterium isolated from anoxic soil subjected to biological soil disinfestation.</title>
        <authorList>
            <person name="Ueki A."/>
            <person name="Tonouchi A."/>
        </authorList>
    </citation>
    <scope>NUCLEOTIDE SEQUENCE [LARGE SCALE GENOMIC DNA]</scope>
    <source>
        <strain evidence="3 4">TW1</strain>
    </source>
</reference>
<feature type="domain" description="6-phospho-N-acetylmuramidase C-terminal" evidence="1">
    <location>
        <begin position="253"/>
        <end position="357"/>
    </location>
</feature>
<dbReference type="InterPro" id="IPR043894">
    <property type="entry name" value="MupG_C"/>
</dbReference>
<dbReference type="PANTHER" id="PTHR38435:SF2">
    <property type="entry name" value="DUF871 DOMAIN-CONTAINING PROTEIN"/>
    <property type="match status" value="1"/>
</dbReference>